<dbReference type="RefSeq" id="WP_072986018.1">
    <property type="nucleotide sequence ID" value="NZ_FQZB01000006.1"/>
</dbReference>
<proteinExistence type="predicted"/>
<gene>
    <name evidence="3" type="ORF">SAMN02745163_01461</name>
</gene>
<evidence type="ECO:0000259" key="2">
    <source>
        <dbReference type="Pfam" id="PF03372"/>
    </source>
</evidence>
<dbReference type="Proteomes" id="UP000184310">
    <property type="component" value="Unassembled WGS sequence"/>
</dbReference>
<reference evidence="3 4" key="1">
    <citation type="submission" date="2016-11" db="EMBL/GenBank/DDBJ databases">
        <authorList>
            <person name="Jaros S."/>
            <person name="Januszkiewicz K."/>
            <person name="Wedrychowicz H."/>
        </authorList>
    </citation>
    <scope>NUCLEOTIDE SEQUENCE [LARGE SCALE GENOMIC DNA]</scope>
    <source>
        <strain evidence="3 4">DSM 21758</strain>
    </source>
</reference>
<feature type="domain" description="Endonuclease/exonuclease/phosphatase" evidence="2">
    <location>
        <begin position="19"/>
        <end position="254"/>
    </location>
</feature>
<dbReference type="PANTHER" id="PTHR15822">
    <property type="entry name" value="TRAF AND TNF RECEPTOR-ASSOCIATED PROTEIN"/>
    <property type="match status" value="1"/>
</dbReference>
<dbReference type="CDD" id="cd09079">
    <property type="entry name" value="RgfB-like"/>
    <property type="match status" value="1"/>
</dbReference>
<dbReference type="InterPro" id="IPR036691">
    <property type="entry name" value="Endo/exonu/phosph_ase_sf"/>
</dbReference>
<name>A0A1M6H266_9CLOT</name>
<dbReference type="Pfam" id="PF03372">
    <property type="entry name" value="Exo_endo_phos"/>
    <property type="match status" value="1"/>
</dbReference>
<evidence type="ECO:0000313" key="4">
    <source>
        <dbReference type="Proteomes" id="UP000184310"/>
    </source>
</evidence>
<accession>A0A1M6H266</accession>
<dbReference type="PANTHER" id="PTHR15822:SF23">
    <property type="entry name" value="ENDONUCLEASE_EXONUCLEASE_PHOSPHATASE FAMILY PROTEIN"/>
    <property type="match status" value="1"/>
</dbReference>
<keyword evidence="4" id="KW-1185">Reference proteome</keyword>
<dbReference type="STRING" id="1121302.SAMN02745163_01461"/>
<evidence type="ECO:0000256" key="1">
    <source>
        <dbReference type="ARBA" id="ARBA00022801"/>
    </source>
</evidence>
<dbReference type="EMBL" id="FQZB01000006">
    <property type="protein sequence ID" value="SHJ16289.1"/>
    <property type="molecule type" value="Genomic_DNA"/>
</dbReference>
<protein>
    <submittedName>
        <fullName evidence="3">Maltose 6'-phosphate phosphatase</fullName>
    </submittedName>
</protein>
<dbReference type="InterPro" id="IPR051547">
    <property type="entry name" value="TDP2-like"/>
</dbReference>
<organism evidence="3 4">
    <name type="scientific">Clostridium cavendishii DSM 21758</name>
    <dbReference type="NCBI Taxonomy" id="1121302"/>
    <lineage>
        <taxon>Bacteria</taxon>
        <taxon>Bacillati</taxon>
        <taxon>Bacillota</taxon>
        <taxon>Clostridia</taxon>
        <taxon>Eubacteriales</taxon>
        <taxon>Clostridiaceae</taxon>
        <taxon>Clostridium</taxon>
    </lineage>
</organism>
<dbReference type="InterPro" id="IPR005135">
    <property type="entry name" value="Endo/exonuclease/phosphatase"/>
</dbReference>
<dbReference type="Gene3D" id="3.60.10.10">
    <property type="entry name" value="Endonuclease/exonuclease/phosphatase"/>
    <property type="match status" value="1"/>
</dbReference>
<sequence length="263" mass="30956">MKLLTLNCHSWMEENQYEKLKHIAKTIVENEYDVIALQEVSQLIKSDVKFENIKEKNFVIKLLEEIQNLGNTEYSFVWDYSHIGYENYEEGVAILTKHRITKKESFFISKGKDQTYWKTRKIVKCEISYNGDFIDIYSCHLGWWKDSEEPFEYQCDRLIETMDNKKLNIFMGDFNNSAFVKDEGYDYIIKNGLYDSYNMAKNKDRGVTLIGEAAGWDENKDELRIDLILVNKELKVKSSYTIFNGSNKDVVSDHYGVEVELDL</sequence>
<dbReference type="OrthoDB" id="9812537at2"/>
<keyword evidence="1" id="KW-0378">Hydrolase</keyword>
<dbReference type="SUPFAM" id="SSF56219">
    <property type="entry name" value="DNase I-like"/>
    <property type="match status" value="1"/>
</dbReference>
<dbReference type="AlphaFoldDB" id="A0A1M6H266"/>
<dbReference type="GO" id="GO:0016787">
    <property type="term" value="F:hydrolase activity"/>
    <property type="evidence" value="ECO:0007669"/>
    <property type="project" value="UniProtKB-KW"/>
</dbReference>
<evidence type="ECO:0000313" key="3">
    <source>
        <dbReference type="EMBL" id="SHJ16289.1"/>
    </source>
</evidence>